<feature type="region of interest" description="Disordered" evidence="2">
    <location>
        <begin position="69"/>
        <end position="100"/>
    </location>
</feature>
<evidence type="ECO:0000313" key="4">
    <source>
        <dbReference type="Proteomes" id="UP001501237"/>
    </source>
</evidence>
<comment type="caution">
    <text evidence="3">The sequence shown here is derived from an EMBL/GenBank/DDBJ whole genome shotgun (WGS) entry which is preliminary data.</text>
</comment>
<accession>A0ABP6Q989</accession>
<dbReference type="EMBL" id="BAAAUV010000007">
    <property type="protein sequence ID" value="GAA3213093.1"/>
    <property type="molecule type" value="Genomic_DNA"/>
</dbReference>
<dbReference type="Proteomes" id="UP001501237">
    <property type="component" value="Unassembled WGS sequence"/>
</dbReference>
<sequence length="100" mass="10893">MEQKTGPVAWLLMLGVRGYRKVISPLLPPTCRFAPSCSAYGLEALQTHGALRGSWLTIARIARCHPFHPGGYDPVPARRTTGSSSERTTIEPSDTDIARS</sequence>
<comment type="function">
    <text evidence="1">Could be involved in insertion of integral membrane proteins into the membrane.</text>
</comment>
<keyword evidence="1" id="KW-1003">Cell membrane</keyword>
<dbReference type="HAMAP" id="MF_00386">
    <property type="entry name" value="UPF0161_YidD"/>
    <property type="match status" value="1"/>
</dbReference>
<evidence type="ECO:0000256" key="2">
    <source>
        <dbReference type="SAM" id="MobiDB-lite"/>
    </source>
</evidence>
<dbReference type="PANTHER" id="PTHR33383">
    <property type="entry name" value="MEMBRANE PROTEIN INSERTION EFFICIENCY FACTOR-RELATED"/>
    <property type="match status" value="1"/>
</dbReference>
<keyword evidence="1" id="KW-0472">Membrane</keyword>
<proteinExistence type="inferred from homology"/>
<evidence type="ECO:0000256" key="1">
    <source>
        <dbReference type="HAMAP-Rule" id="MF_00386"/>
    </source>
</evidence>
<comment type="similarity">
    <text evidence="1">Belongs to the UPF0161 family.</text>
</comment>
<dbReference type="Pfam" id="PF01809">
    <property type="entry name" value="YidD"/>
    <property type="match status" value="1"/>
</dbReference>
<keyword evidence="4" id="KW-1185">Reference proteome</keyword>
<organism evidence="3 4">
    <name type="scientific">Actinocorallia longicatena</name>
    <dbReference type="NCBI Taxonomy" id="111803"/>
    <lineage>
        <taxon>Bacteria</taxon>
        <taxon>Bacillati</taxon>
        <taxon>Actinomycetota</taxon>
        <taxon>Actinomycetes</taxon>
        <taxon>Streptosporangiales</taxon>
        <taxon>Thermomonosporaceae</taxon>
        <taxon>Actinocorallia</taxon>
    </lineage>
</organism>
<reference evidence="4" key="1">
    <citation type="journal article" date="2019" name="Int. J. Syst. Evol. Microbiol.">
        <title>The Global Catalogue of Microorganisms (GCM) 10K type strain sequencing project: providing services to taxonomists for standard genome sequencing and annotation.</title>
        <authorList>
            <consortium name="The Broad Institute Genomics Platform"/>
            <consortium name="The Broad Institute Genome Sequencing Center for Infectious Disease"/>
            <person name="Wu L."/>
            <person name="Ma J."/>
        </authorList>
    </citation>
    <scope>NUCLEOTIDE SEQUENCE [LARGE SCALE GENOMIC DNA]</scope>
    <source>
        <strain evidence="4">JCM 9377</strain>
    </source>
</reference>
<dbReference type="InterPro" id="IPR002696">
    <property type="entry name" value="Membr_insert_effic_factor_YidD"/>
</dbReference>
<dbReference type="NCBIfam" id="TIGR00278">
    <property type="entry name" value="membrane protein insertion efficiency factor YidD"/>
    <property type="match status" value="1"/>
</dbReference>
<gene>
    <name evidence="3" type="ORF">GCM10010468_32870</name>
</gene>
<dbReference type="PANTHER" id="PTHR33383:SF1">
    <property type="entry name" value="MEMBRANE PROTEIN INSERTION EFFICIENCY FACTOR-RELATED"/>
    <property type="match status" value="1"/>
</dbReference>
<feature type="compositionally biased region" description="Low complexity" evidence="2">
    <location>
        <begin position="78"/>
        <end position="87"/>
    </location>
</feature>
<dbReference type="SMART" id="SM01234">
    <property type="entry name" value="Haemolytic"/>
    <property type="match status" value="1"/>
</dbReference>
<comment type="subcellular location">
    <subcellularLocation>
        <location evidence="1">Cell membrane</location>
        <topology evidence="1">Peripheral membrane protein</topology>
        <orientation evidence="1">Cytoplasmic side</orientation>
    </subcellularLocation>
</comment>
<evidence type="ECO:0000313" key="3">
    <source>
        <dbReference type="EMBL" id="GAA3213093.1"/>
    </source>
</evidence>
<name>A0ABP6Q989_9ACTN</name>
<protein>
    <recommendedName>
        <fullName evidence="1">Putative membrane protein insertion efficiency factor</fullName>
    </recommendedName>
</protein>